<feature type="transmembrane region" description="Helical" evidence="1">
    <location>
        <begin position="126"/>
        <end position="142"/>
    </location>
</feature>
<gene>
    <name evidence="2" type="ORF">CWD77_03670</name>
</gene>
<evidence type="ECO:0000313" key="2">
    <source>
        <dbReference type="EMBL" id="PKD44574.1"/>
    </source>
</evidence>
<protein>
    <recommendedName>
        <fullName evidence="4">Prenyltransferase</fullName>
    </recommendedName>
</protein>
<feature type="transmembrane region" description="Helical" evidence="1">
    <location>
        <begin position="154"/>
        <end position="175"/>
    </location>
</feature>
<keyword evidence="3" id="KW-1185">Reference proteome</keyword>
<dbReference type="EMBL" id="PISP01000001">
    <property type="protein sequence ID" value="PKD44574.1"/>
    <property type="molecule type" value="Genomic_DNA"/>
</dbReference>
<feature type="transmembrane region" description="Helical" evidence="1">
    <location>
        <begin position="247"/>
        <end position="267"/>
    </location>
</feature>
<organism evidence="2 3">
    <name type="scientific">Rhodohalobacter barkolensis</name>
    <dbReference type="NCBI Taxonomy" id="2053187"/>
    <lineage>
        <taxon>Bacteria</taxon>
        <taxon>Pseudomonadati</taxon>
        <taxon>Balneolota</taxon>
        <taxon>Balneolia</taxon>
        <taxon>Balneolales</taxon>
        <taxon>Balneolaceae</taxon>
        <taxon>Rhodohalobacter</taxon>
    </lineage>
</organism>
<name>A0A2N0VK78_9BACT</name>
<dbReference type="AlphaFoldDB" id="A0A2N0VK78"/>
<evidence type="ECO:0000313" key="3">
    <source>
        <dbReference type="Proteomes" id="UP000233398"/>
    </source>
</evidence>
<evidence type="ECO:0008006" key="4">
    <source>
        <dbReference type="Google" id="ProtNLM"/>
    </source>
</evidence>
<proteinExistence type="predicted"/>
<comment type="caution">
    <text evidence="2">The sequence shown here is derived from an EMBL/GenBank/DDBJ whole genome shotgun (WGS) entry which is preliminary data.</text>
</comment>
<keyword evidence="1" id="KW-0812">Transmembrane</keyword>
<feature type="transmembrane region" description="Helical" evidence="1">
    <location>
        <begin position="36"/>
        <end position="53"/>
    </location>
</feature>
<feature type="transmembrane region" description="Helical" evidence="1">
    <location>
        <begin position="221"/>
        <end position="240"/>
    </location>
</feature>
<feature type="transmembrane region" description="Helical" evidence="1">
    <location>
        <begin position="96"/>
        <end position="114"/>
    </location>
</feature>
<feature type="transmembrane region" description="Helical" evidence="1">
    <location>
        <begin position="196"/>
        <end position="215"/>
    </location>
</feature>
<reference evidence="2 3" key="1">
    <citation type="submission" date="2017-11" db="EMBL/GenBank/DDBJ databases">
        <title>Rhodohalobacter 15182 sp. nov., isolated from a salt lake.</title>
        <authorList>
            <person name="Han S."/>
        </authorList>
    </citation>
    <scope>NUCLEOTIDE SEQUENCE [LARGE SCALE GENOMIC DNA]</scope>
    <source>
        <strain evidence="2 3">15182</strain>
    </source>
</reference>
<accession>A0A2N0VK78</accession>
<feature type="transmembrane region" description="Helical" evidence="1">
    <location>
        <begin position="12"/>
        <end position="30"/>
    </location>
</feature>
<evidence type="ECO:0000256" key="1">
    <source>
        <dbReference type="SAM" id="Phobius"/>
    </source>
</evidence>
<dbReference type="RefSeq" id="WP_101071866.1">
    <property type="nucleotide sequence ID" value="NZ_PISP01000001.1"/>
</dbReference>
<keyword evidence="1" id="KW-1133">Transmembrane helix</keyword>
<sequence length="268" mass="30440">MKTIFDLYIKSSIHVAVSIASFTALTYLHLGLRIDPGMIFFTFFCTISGYNYIKYSDVILHKSHRLTSKLKIILFITSISVVGIAIFLPSFDWGEILFLSALAMLSFYYSHPVINRFKNLRSITGIKILIIAIVWTGFTVVLPGLKENIGSEKILWIEALQRFLIVIILTLPFDLRDLRTDSGQIKTIPQLIGINNSKYLSTVLIVIVIGVEIIFPYKIFTASAVFIVISLILLVITLNTPLFQSRYYASFWIEGIPIVWFIALFLLT</sequence>
<keyword evidence="1" id="KW-0472">Membrane</keyword>
<feature type="transmembrane region" description="Helical" evidence="1">
    <location>
        <begin position="73"/>
        <end position="90"/>
    </location>
</feature>
<dbReference type="Proteomes" id="UP000233398">
    <property type="component" value="Unassembled WGS sequence"/>
</dbReference>